<evidence type="ECO:0000256" key="1">
    <source>
        <dbReference type="SAM" id="MobiDB-lite"/>
    </source>
</evidence>
<keyword evidence="3" id="KW-1185">Reference proteome</keyword>
<protein>
    <submittedName>
        <fullName evidence="2">Uncharacterized protein</fullName>
    </submittedName>
</protein>
<gene>
    <name evidence="2" type="ORF">PLANPX_2528</name>
</gene>
<evidence type="ECO:0000313" key="3">
    <source>
        <dbReference type="Proteomes" id="UP000326837"/>
    </source>
</evidence>
<dbReference type="EMBL" id="AP021861">
    <property type="protein sequence ID" value="BBO32916.1"/>
    <property type="molecule type" value="Genomic_DNA"/>
</dbReference>
<name>A0A5K7XF08_9BACT</name>
<feature type="region of interest" description="Disordered" evidence="1">
    <location>
        <begin position="1"/>
        <end position="21"/>
    </location>
</feature>
<organism evidence="2 3">
    <name type="scientific">Lacipirellula parvula</name>
    <dbReference type="NCBI Taxonomy" id="2650471"/>
    <lineage>
        <taxon>Bacteria</taxon>
        <taxon>Pseudomonadati</taxon>
        <taxon>Planctomycetota</taxon>
        <taxon>Planctomycetia</taxon>
        <taxon>Pirellulales</taxon>
        <taxon>Lacipirellulaceae</taxon>
        <taxon>Lacipirellula</taxon>
    </lineage>
</organism>
<reference evidence="3" key="1">
    <citation type="submission" date="2019-10" db="EMBL/GenBank/DDBJ databases">
        <title>Lacipirellula parvula gen. nov., sp. nov., representing a lineage of planctomycetes widespread in freshwater anoxic habitats, and description of the family Lacipirellulaceae.</title>
        <authorList>
            <person name="Dedysh S.N."/>
            <person name="Kulichevskaya I.S."/>
            <person name="Beletsky A.V."/>
            <person name="Rakitin A.L."/>
            <person name="Mardanov A.V."/>
            <person name="Ivanova A.A."/>
            <person name="Saltykova V.X."/>
            <person name="Rijpstra W.I.C."/>
            <person name="Sinninghe Damste J.S."/>
            <person name="Ravin N.V."/>
        </authorList>
    </citation>
    <scope>NUCLEOTIDE SEQUENCE [LARGE SCALE GENOMIC DNA]</scope>
    <source>
        <strain evidence="3">PX69</strain>
    </source>
</reference>
<dbReference type="KEGG" id="lpav:PLANPX_2528"/>
<evidence type="ECO:0000313" key="2">
    <source>
        <dbReference type="EMBL" id="BBO32916.1"/>
    </source>
</evidence>
<sequence>MPRNNLRPGSGGGRVAGSESHLSNKVHMADDFDRIVGALDRFDESRLLAVCYFCVGAVSPVVHKWGARETTAAFDEIVDIFGVGDEKILNENYLAKLESLPESEQDDSHKPAYYVMRAIGVASYCVGASSDRTRLDRTKSACVSVFNLARDFDFECKDDCDAAVVTACCTLELDAVVKLLSGSMDDSQARRLARNHSNALAKAFDDALPGVVRNHNW</sequence>
<dbReference type="AlphaFoldDB" id="A0A5K7XF08"/>
<proteinExistence type="predicted"/>
<accession>A0A5K7XF08</accession>
<dbReference type="Proteomes" id="UP000326837">
    <property type="component" value="Chromosome"/>
</dbReference>